<name>A0A4Y6RBM5_9BURK</name>
<dbReference type="OrthoDB" id="9874433at2"/>
<protein>
    <recommendedName>
        <fullName evidence="4">Secreted protein</fullName>
    </recommendedName>
</protein>
<feature type="chain" id="PRO_5021475761" description="Secreted protein" evidence="1">
    <location>
        <begin position="25"/>
        <end position="151"/>
    </location>
</feature>
<organism evidence="2 3">
    <name type="scientific">Janthinobacterium tructae</name>
    <dbReference type="NCBI Taxonomy" id="2590869"/>
    <lineage>
        <taxon>Bacteria</taxon>
        <taxon>Pseudomonadati</taxon>
        <taxon>Pseudomonadota</taxon>
        <taxon>Betaproteobacteria</taxon>
        <taxon>Burkholderiales</taxon>
        <taxon>Oxalobacteraceae</taxon>
        <taxon>Janthinobacterium</taxon>
    </lineage>
</organism>
<evidence type="ECO:0000313" key="3">
    <source>
        <dbReference type="Proteomes" id="UP000316665"/>
    </source>
</evidence>
<dbReference type="Proteomes" id="UP000316665">
    <property type="component" value="Chromosome"/>
</dbReference>
<evidence type="ECO:0000313" key="2">
    <source>
        <dbReference type="EMBL" id="QDG69874.1"/>
    </source>
</evidence>
<evidence type="ECO:0000256" key="1">
    <source>
        <dbReference type="SAM" id="SignalP"/>
    </source>
</evidence>
<dbReference type="RefSeq" id="WP_141169332.1">
    <property type="nucleotide sequence ID" value="NZ_CP041185.1"/>
</dbReference>
<evidence type="ECO:0008006" key="4">
    <source>
        <dbReference type="Google" id="ProtNLM"/>
    </source>
</evidence>
<accession>A0A4Y6RBM5</accession>
<keyword evidence="3" id="KW-1185">Reference proteome</keyword>
<sequence length="151" mass="16581">MRLIPKHWIAIASLLALPLHGVAAKEPLPFNEFRVGLIETVMNSCMRSQTEPAIQIYMDKANTQGANFTDHAQTLAHLEKMPEWTQSIVPKMKNLCACALGPSIEEMRATTSLDELEAVLRATKAAGNKRGADSAYMSTCLQVQKTLRDAG</sequence>
<reference evidence="2 3" key="1">
    <citation type="submission" date="2019-06" db="EMBL/GenBank/DDBJ databases">
        <title>Complete genome sequence of Janthinobacterium sp. SNU WT3 isolated from diseased rainbow trout.</title>
        <authorList>
            <person name="Oh W.T."/>
            <person name="Park S.C."/>
        </authorList>
    </citation>
    <scope>NUCLEOTIDE SEQUENCE [LARGE SCALE GENOMIC DNA]</scope>
    <source>
        <strain evidence="2 3">SNU WT3</strain>
    </source>
</reference>
<dbReference type="EMBL" id="CP041185">
    <property type="protein sequence ID" value="QDG69874.1"/>
    <property type="molecule type" value="Genomic_DNA"/>
</dbReference>
<proteinExistence type="predicted"/>
<gene>
    <name evidence="2" type="ORF">FJQ89_05160</name>
</gene>
<keyword evidence="1" id="KW-0732">Signal</keyword>
<dbReference type="KEGG" id="jas:FJQ89_05160"/>
<dbReference type="AlphaFoldDB" id="A0A4Y6RBM5"/>
<feature type="signal peptide" evidence="1">
    <location>
        <begin position="1"/>
        <end position="24"/>
    </location>
</feature>